<name>A0A3M7PT80_BRAPC</name>
<reference evidence="1 2" key="1">
    <citation type="journal article" date="2018" name="Sci. Rep.">
        <title>Genomic signatures of local adaptation to the degree of environmental predictability in rotifers.</title>
        <authorList>
            <person name="Franch-Gras L."/>
            <person name="Hahn C."/>
            <person name="Garcia-Roger E.M."/>
            <person name="Carmona M.J."/>
            <person name="Serra M."/>
            <person name="Gomez A."/>
        </authorList>
    </citation>
    <scope>NUCLEOTIDE SEQUENCE [LARGE SCALE GENOMIC DNA]</scope>
    <source>
        <strain evidence="1">HYR1</strain>
    </source>
</reference>
<evidence type="ECO:0000313" key="1">
    <source>
        <dbReference type="EMBL" id="RNA02260.1"/>
    </source>
</evidence>
<dbReference type="Proteomes" id="UP000276133">
    <property type="component" value="Unassembled WGS sequence"/>
</dbReference>
<evidence type="ECO:0000313" key="2">
    <source>
        <dbReference type="Proteomes" id="UP000276133"/>
    </source>
</evidence>
<protein>
    <submittedName>
        <fullName evidence="1">Uncharacterized protein</fullName>
    </submittedName>
</protein>
<comment type="caution">
    <text evidence="1">The sequence shown here is derived from an EMBL/GenBank/DDBJ whole genome shotgun (WGS) entry which is preliminary data.</text>
</comment>
<sequence>MNIALIKIVACLNQLRTIVTQKTLGYFENLIIFSYFHILWAADWDHRNTCKDLASSFSLAKSSFPFEEFSASIASFLLKPSFTKLSIADSGWLEVIFRSSAESGKFILALAGNSDSDKNLVSTFADFIMRTFLSNRSRPRSMSMVDAADNFLNESLRRFGAGSPNQIHFADCWPLMTSRHSQFVHFLPILNFLYVETYVPSCLHKYIEFKFLKKTRTASINSRSSIDSSKLARFSEKNILSSRITPDESSNTKNTKEKNKTRAFNWKKIKKKFYSLIFDIQLLVFYNPSIKPPCPDKKAQVYLYLIQIPYQFSHIFKNTWLLRDN</sequence>
<gene>
    <name evidence="1" type="ORF">BpHYR1_048983</name>
</gene>
<dbReference type="AlphaFoldDB" id="A0A3M7PT80"/>
<accession>A0A3M7PT80</accession>
<proteinExistence type="predicted"/>
<organism evidence="1 2">
    <name type="scientific">Brachionus plicatilis</name>
    <name type="common">Marine rotifer</name>
    <name type="synonym">Brachionus muelleri</name>
    <dbReference type="NCBI Taxonomy" id="10195"/>
    <lineage>
        <taxon>Eukaryota</taxon>
        <taxon>Metazoa</taxon>
        <taxon>Spiralia</taxon>
        <taxon>Gnathifera</taxon>
        <taxon>Rotifera</taxon>
        <taxon>Eurotatoria</taxon>
        <taxon>Monogononta</taxon>
        <taxon>Pseudotrocha</taxon>
        <taxon>Ploima</taxon>
        <taxon>Brachionidae</taxon>
        <taxon>Brachionus</taxon>
    </lineage>
</organism>
<dbReference type="EMBL" id="REGN01008953">
    <property type="protein sequence ID" value="RNA02260.1"/>
    <property type="molecule type" value="Genomic_DNA"/>
</dbReference>
<keyword evidence="2" id="KW-1185">Reference proteome</keyword>